<dbReference type="PANTHER" id="PTHR11012">
    <property type="entry name" value="PROTEIN KINASE-LIKE DOMAIN-CONTAINING"/>
    <property type="match status" value="1"/>
</dbReference>
<organism evidence="2 3">
    <name type="scientific">Gryllus longicercus</name>
    <dbReference type="NCBI Taxonomy" id="2509291"/>
    <lineage>
        <taxon>Eukaryota</taxon>
        <taxon>Metazoa</taxon>
        <taxon>Ecdysozoa</taxon>
        <taxon>Arthropoda</taxon>
        <taxon>Hexapoda</taxon>
        <taxon>Insecta</taxon>
        <taxon>Pterygota</taxon>
        <taxon>Neoptera</taxon>
        <taxon>Polyneoptera</taxon>
        <taxon>Orthoptera</taxon>
        <taxon>Ensifera</taxon>
        <taxon>Gryllidea</taxon>
        <taxon>Grylloidea</taxon>
        <taxon>Gryllidae</taxon>
        <taxon>Gryllinae</taxon>
        <taxon>Gryllus</taxon>
    </lineage>
</organism>
<proteinExistence type="predicted"/>
<dbReference type="InterPro" id="IPR015897">
    <property type="entry name" value="CHK_kinase-like"/>
</dbReference>
<comment type="caution">
    <text evidence="2">The sequence shown here is derived from an EMBL/GenBank/DDBJ whole genome shotgun (WGS) entry which is preliminary data.</text>
</comment>
<dbReference type="InterPro" id="IPR004119">
    <property type="entry name" value="EcKL"/>
</dbReference>
<dbReference type="AlphaFoldDB" id="A0AAN9V9G0"/>
<evidence type="ECO:0000313" key="3">
    <source>
        <dbReference type="Proteomes" id="UP001378592"/>
    </source>
</evidence>
<feature type="domain" description="CHK kinase-like" evidence="1">
    <location>
        <begin position="128"/>
        <end position="326"/>
    </location>
</feature>
<sequence length="420" mass="49044">MVGQEEFLTKEEWAKVVKRHLGTNQFEVLSISLRRLSEGGGFLGEHRHAEVGVRLRDEPHTRRALHFFVKGQPQALPEQRALVEETGTFTKEVAVLSKLFVHLRSVLENGGEDMKWCCKCYYTRPDVIVFEDVSPLGFRVLDRAVKFGFQHCTTVLKALANLHAASLIFEEKHPAPGYRVTADYEADLKEPFFLLRPGHPGTLWLESGVRVMWKLVEEIRGADALQKMKTQIQEVMYTFFELVKTSDRYRNVVSHGDMWRNNIFFRFEEGEPVEALMCDYQITRYTPPANDVTCFLYLGTSRAFREEHYPQLLEFYHDQLSQNLRRHDIQPDSVLSWEEFKNSCEHYKPMGAMITCLYSVITFLSNDDLKPVMESSKDYERFVKQDRIPETMHAFKNDSLYREKLSEVVEEFIEVCIEKK</sequence>
<dbReference type="Gene3D" id="3.90.1200.10">
    <property type="match status" value="1"/>
</dbReference>
<name>A0AAN9V9G0_9ORTH</name>
<evidence type="ECO:0000259" key="1">
    <source>
        <dbReference type="SMART" id="SM00587"/>
    </source>
</evidence>
<dbReference type="SUPFAM" id="SSF56112">
    <property type="entry name" value="Protein kinase-like (PK-like)"/>
    <property type="match status" value="1"/>
</dbReference>
<protein>
    <recommendedName>
        <fullName evidence="1">CHK kinase-like domain-containing protein</fullName>
    </recommendedName>
</protein>
<reference evidence="2 3" key="1">
    <citation type="submission" date="2024-03" db="EMBL/GenBank/DDBJ databases">
        <title>The genome assembly and annotation of the cricket Gryllus longicercus Weissman &amp; Gray.</title>
        <authorList>
            <person name="Szrajer S."/>
            <person name="Gray D."/>
            <person name="Ylla G."/>
        </authorList>
    </citation>
    <scope>NUCLEOTIDE SEQUENCE [LARGE SCALE GENOMIC DNA]</scope>
    <source>
        <strain evidence="2">DAG 2021-001</strain>
        <tissue evidence="2">Whole body minus gut</tissue>
    </source>
</reference>
<dbReference type="SMART" id="SM00587">
    <property type="entry name" value="CHK"/>
    <property type="match status" value="1"/>
</dbReference>
<dbReference type="InterPro" id="IPR011009">
    <property type="entry name" value="Kinase-like_dom_sf"/>
</dbReference>
<accession>A0AAN9V9G0</accession>
<dbReference type="Pfam" id="PF02958">
    <property type="entry name" value="EcKL"/>
    <property type="match status" value="1"/>
</dbReference>
<dbReference type="PANTHER" id="PTHR11012:SF48">
    <property type="entry name" value="CHK KINASE-LIKE DOMAIN-CONTAINING PROTEIN-RELATED"/>
    <property type="match status" value="1"/>
</dbReference>
<gene>
    <name evidence="2" type="ORF">R5R35_010561</name>
</gene>
<keyword evidence="3" id="KW-1185">Reference proteome</keyword>
<evidence type="ECO:0000313" key="2">
    <source>
        <dbReference type="EMBL" id="KAK7791776.1"/>
    </source>
</evidence>
<dbReference type="EMBL" id="JAZDUA010000499">
    <property type="protein sequence ID" value="KAK7791776.1"/>
    <property type="molecule type" value="Genomic_DNA"/>
</dbReference>
<dbReference type="Proteomes" id="UP001378592">
    <property type="component" value="Unassembled WGS sequence"/>
</dbReference>